<keyword evidence="3 8" id="KW-0285">Flavoprotein</keyword>
<accession>A0A8H8UC72</accession>
<evidence type="ECO:0000259" key="10">
    <source>
        <dbReference type="PROSITE" id="PS00624"/>
    </source>
</evidence>
<dbReference type="Gene3D" id="3.30.560.10">
    <property type="entry name" value="Glucose Oxidase, domain 3"/>
    <property type="match status" value="1"/>
</dbReference>
<keyword evidence="5" id="KW-0560">Oxidoreductase</keyword>
<dbReference type="InterPro" id="IPR000172">
    <property type="entry name" value="GMC_OxRdtase_N"/>
</dbReference>
<reference evidence="11 12" key="1">
    <citation type="submission" date="2018-05" db="EMBL/GenBank/DDBJ databases">
        <title>Genome sequencing and assembly of the regulated plant pathogen Lachnellula willkommii and related sister species for the development of diagnostic species identification markers.</title>
        <authorList>
            <person name="Giroux E."/>
            <person name="Bilodeau G."/>
        </authorList>
    </citation>
    <scope>NUCLEOTIDE SEQUENCE [LARGE SCALE GENOMIC DNA]</scope>
    <source>
        <strain evidence="11 12">CBS 160.35</strain>
    </source>
</reference>
<dbReference type="GO" id="GO:0050660">
    <property type="term" value="F:flavin adenine dinucleotide binding"/>
    <property type="evidence" value="ECO:0007669"/>
    <property type="project" value="InterPro"/>
</dbReference>
<comment type="cofactor">
    <cofactor evidence="1 7">
        <name>FAD</name>
        <dbReference type="ChEBI" id="CHEBI:57692"/>
    </cofactor>
</comment>
<evidence type="ECO:0000256" key="1">
    <source>
        <dbReference type="ARBA" id="ARBA00001974"/>
    </source>
</evidence>
<evidence type="ECO:0000256" key="2">
    <source>
        <dbReference type="ARBA" id="ARBA00010790"/>
    </source>
</evidence>
<evidence type="ECO:0000256" key="8">
    <source>
        <dbReference type="RuleBase" id="RU003968"/>
    </source>
</evidence>
<dbReference type="AlphaFoldDB" id="A0A8H8UC72"/>
<proteinExistence type="inferred from homology"/>
<dbReference type="EMBL" id="QGMI01000328">
    <property type="protein sequence ID" value="TVY42467.1"/>
    <property type="molecule type" value="Genomic_DNA"/>
</dbReference>
<comment type="similarity">
    <text evidence="2 8">Belongs to the GMC oxidoreductase family.</text>
</comment>
<evidence type="ECO:0000259" key="9">
    <source>
        <dbReference type="PROSITE" id="PS00623"/>
    </source>
</evidence>
<feature type="binding site" evidence="7">
    <location>
        <position position="99"/>
    </location>
    <ligand>
        <name>FAD</name>
        <dbReference type="ChEBI" id="CHEBI:57692"/>
    </ligand>
</feature>
<gene>
    <name evidence="11" type="primary">citC_2</name>
    <name evidence="11" type="ORF">LOCC1_G005514</name>
</gene>
<dbReference type="InterPro" id="IPR012132">
    <property type="entry name" value="GMC_OxRdtase"/>
</dbReference>
<dbReference type="Proteomes" id="UP000443090">
    <property type="component" value="Unassembled WGS sequence"/>
</dbReference>
<feature type="active site" description="Proton acceptor" evidence="6">
    <location>
        <position position="587"/>
    </location>
</feature>
<organism evidence="11 12">
    <name type="scientific">Lachnellula occidentalis</name>
    <dbReference type="NCBI Taxonomy" id="215460"/>
    <lineage>
        <taxon>Eukaryota</taxon>
        <taxon>Fungi</taxon>
        <taxon>Dikarya</taxon>
        <taxon>Ascomycota</taxon>
        <taxon>Pezizomycotina</taxon>
        <taxon>Leotiomycetes</taxon>
        <taxon>Helotiales</taxon>
        <taxon>Lachnaceae</taxon>
        <taxon>Lachnellula</taxon>
    </lineage>
</organism>
<evidence type="ECO:0000313" key="12">
    <source>
        <dbReference type="Proteomes" id="UP000443090"/>
    </source>
</evidence>
<evidence type="ECO:0000256" key="3">
    <source>
        <dbReference type="ARBA" id="ARBA00022630"/>
    </source>
</evidence>
<dbReference type="OrthoDB" id="269227at2759"/>
<comment type="caution">
    <text evidence="11">The sequence shown here is derived from an EMBL/GenBank/DDBJ whole genome shotgun (WGS) entry which is preliminary data.</text>
</comment>
<keyword evidence="12" id="KW-1185">Reference proteome</keyword>
<dbReference type="GO" id="GO:0016614">
    <property type="term" value="F:oxidoreductase activity, acting on CH-OH group of donors"/>
    <property type="evidence" value="ECO:0007669"/>
    <property type="project" value="InterPro"/>
</dbReference>
<dbReference type="Pfam" id="PF00732">
    <property type="entry name" value="GMC_oxred_N"/>
    <property type="match status" value="1"/>
</dbReference>
<dbReference type="SUPFAM" id="SSF54373">
    <property type="entry name" value="FAD-linked reductases, C-terminal domain"/>
    <property type="match status" value="1"/>
</dbReference>
<feature type="domain" description="Glucose-methanol-choline oxidoreductase N-terminal" evidence="10">
    <location>
        <begin position="286"/>
        <end position="300"/>
    </location>
</feature>
<dbReference type="PANTHER" id="PTHR11552">
    <property type="entry name" value="GLUCOSE-METHANOL-CHOLINE GMC OXIDOREDUCTASE"/>
    <property type="match status" value="1"/>
</dbReference>
<evidence type="ECO:0000256" key="6">
    <source>
        <dbReference type="PIRSR" id="PIRSR000137-1"/>
    </source>
</evidence>
<evidence type="ECO:0000256" key="5">
    <source>
        <dbReference type="ARBA" id="ARBA00023002"/>
    </source>
</evidence>
<name>A0A8H8UC72_9HELO</name>
<dbReference type="Pfam" id="PF05199">
    <property type="entry name" value="GMC_oxred_C"/>
    <property type="match status" value="1"/>
</dbReference>
<dbReference type="PIRSF" id="PIRSF000137">
    <property type="entry name" value="Alcohol_oxidase"/>
    <property type="match status" value="1"/>
</dbReference>
<feature type="domain" description="Glucose-methanol-choline oxidoreductase N-terminal" evidence="9">
    <location>
        <begin position="93"/>
        <end position="116"/>
    </location>
</feature>
<evidence type="ECO:0000256" key="7">
    <source>
        <dbReference type="PIRSR" id="PIRSR000137-2"/>
    </source>
</evidence>
<dbReference type="PROSITE" id="PS00623">
    <property type="entry name" value="GMC_OXRED_1"/>
    <property type="match status" value="1"/>
</dbReference>
<dbReference type="Gene3D" id="3.50.50.60">
    <property type="entry name" value="FAD/NAD(P)-binding domain"/>
    <property type="match status" value="1"/>
</dbReference>
<dbReference type="PROSITE" id="PS00624">
    <property type="entry name" value="GMC_OXRED_2"/>
    <property type="match status" value="1"/>
</dbReference>
<evidence type="ECO:0000313" key="11">
    <source>
        <dbReference type="EMBL" id="TVY42467.1"/>
    </source>
</evidence>
<dbReference type="PANTHER" id="PTHR11552:SF201">
    <property type="entry name" value="GLUCOSE-METHANOL-CHOLINE OXIDOREDUCTASE N-TERMINAL DOMAIN-CONTAINING PROTEIN"/>
    <property type="match status" value="1"/>
</dbReference>
<protein>
    <submittedName>
        <fullName evidence="11">Dehydrogenase</fullName>
    </submittedName>
</protein>
<dbReference type="SUPFAM" id="SSF51905">
    <property type="entry name" value="FAD/NAD(P)-binding domain"/>
    <property type="match status" value="1"/>
</dbReference>
<dbReference type="InterPro" id="IPR036188">
    <property type="entry name" value="FAD/NAD-bd_sf"/>
</dbReference>
<keyword evidence="4 7" id="KW-0274">FAD</keyword>
<dbReference type="InterPro" id="IPR007867">
    <property type="entry name" value="GMC_OxRtase_C"/>
</dbReference>
<sequence>MSPKTYTPELFASTNFDYLIVGGGTAGLVVAARLSEDPDIVVGVLEAGPPVFDEPLVNVPGKIGQLVGTKYDWSSATTPQAGLNGRQVPWPRGKMLGGTSAMNFMVWNRGAKEDYDAWEELGNPGWNWENLKHYFQKSETLKAPPKENEQEFRLKHKVLDHGDAGPVKTSYQPSFAETHKYWHSTLENLKVETNAEHFGGSNIGAWTTVTCVDSDTQTRSYSASAYYEPFTSRKNYIVLTEAQTTEIILEKHQRSDDLIAKGVKFIGVQGQHLSAYCSREVIVCAGTVGSPQLLELSGIGSANILGAAGITPKLVNANVGENLQEHMMTVAIYELHPDIQTPEDFADPDFAKAAEELYKNTRQGILTATPGSIAYLPLHRLASKSEVSKLAQQASSYAVSSNHSSNSRHAAQNQILARQFGPTASLGQVEYILDHGNKSPSFVSVPGKKYASLMQALQYPYTRGKIHIDPTSAKDKVLIDPQYYQGEGMLDFAVMAKAQAFGDTITKTAPLNSIILRRAYPPPAGEGEMDWESWLAENTVTDWHPIGTCAMLPREKGGVVDHTLKVYGTGNVRVVDASVFPLHVSAHIQATIYAVAEKAADLIKESWRESMNSRL</sequence>
<feature type="binding site" evidence="7">
    <location>
        <begin position="103"/>
        <end position="106"/>
    </location>
    <ligand>
        <name>FAD</name>
        <dbReference type="ChEBI" id="CHEBI:57692"/>
    </ligand>
</feature>
<evidence type="ECO:0000256" key="4">
    <source>
        <dbReference type="ARBA" id="ARBA00022827"/>
    </source>
</evidence>
<feature type="active site" description="Proton donor" evidence="6">
    <location>
        <position position="544"/>
    </location>
</feature>
<feature type="binding site" evidence="7">
    <location>
        <begin position="543"/>
        <end position="544"/>
    </location>
    <ligand>
        <name>FAD</name>
        <dbReference type="ChEBI" id="CHEBI:57692"/>
    </ligand>
</feature>